<accession>A0A392N6I0</accession>
<organism evidence="2 3">
    <name type="scientific">Trifolium medium</name>
    <dbReference type="NCBI Taxonomy" id="97028"/>
    <lineage>
        <taxon>Eukaryota</taxon>
        <taxon>Viridiplantae</taxon>
        <taxon>Streptophyta</taxon>
        <taxon>Embryophyta</taxon>
        <taxon>Tracheophyta</taxon>
        <taxon>Spermatophyta</taxon>
        <taxon>Magnoliopsida</taxon>
        <taxon>eudicotyledons</taxon>
        <taxon>Gunneridae</taxon>
        <taxon>Pentapetalae</taxon>
        <taxon>rosids</taxon>
        <taxon>fabids</taxon>
        <taxon>Fabales</taxon>
        <taxon>Fabaceae</taxon>
        <taxon>Papilionoideae</taxon>
        <taxon>50 kb inversion clade</taxon>
        <taxon>NPAAA clade</taxon>
        <taxon>Hologalegina</taxon>
        <taxon>IRL clade</taxon>
        <taxon>Trifolieae</taxon>
        <taxon>Trifolium</taxon>
    </lineage>
</organism>
<reference evidence="2 3" key="1">
    <citation type="journal article" date="2018" name="Front. Plant Sci.">
        <title>Red Clover (Trifolium pratense) and Zigzag Clover (T. medium) - A Picture of Genomic Similarities and Differences.</title>
        <authorList>
            <person name="Dluhosova J."/>
            <person name="Istvanek J."/>
            <person name="Nedelnik J."/>
            <person name="Repkova J."/>
        </authorList>
    </citation>
    <scope>NUCLEOTIDE SEQUENCE [LARGE SCALE GENOMIC DNA]</scope>
    <source>
        <strain evidence="3">cv. 10/8</strain>
        <tissue evidence="2">Leaf</tissue>
    </source>
</reference>
<dbReference type="AlphaFoldDB" id="A0A392N6I0"/>
<feature type="compositionally biased region" description="Basic residues" evidence="1">
    <location>
        <begin position="1"/>
        <end position="12"/>
    </location>
</feature>
<feature type="compositionally biased region" description="Polar residues" evidence="1">
    <location>
        <begin position="165"/>
        <end position="174"/>
    </location>
</feature>
<proteinExistence type="predicted"/>
<dbReference type="GO" id="GO:0016853">
    <property type="term" value="F:isomerase activity"/>
    <property type="evidence" value="ECO:0007669"/>
    <property type="project" value="UniProtKB-KW"/>
</dbReference>
<evidence type="ECO:0000313" key="3">
    <source>
        <dbReference type="Proteomes" id="UP000265520"/>
    </source>
</evidence>
<evidence type="ECO:0000313" key="2">
    <source>
        <dbReference type="EMBL" id="MCH94779.1"/>
    </source>
</evidence>
<feature type="region of interest" description="Disordered" evidence="1">
    <location>
        <begin position="1"/>
        <end position="252"/>
    </location>
</feature>
<feature type="compositionally biased region" description="Acidic residues" evidence="1">
    <location>
        <begin position="108"/>
        <end position="118"/>
    </location>
</feature>
<evidence type="ECO:0000256" key="1">
    <source>
        <dbReference type="SAM" id="MobiDB-lite"/>
    </source>
</evidence>
<name>A0A392N6I0_9FABA</name>
<comment type="caution">
    <text evidence="2">The sequence shown here is derived from an EMBL/GenBank/DDBJ whole genome shotgun (WGS) entry which is preliminary data.</text>
</comment>
<feature type="compositionally biased region" description="Low complexity" evidence="1">
    <location>
        <begin position="209"/>
        <end position="220"/>
    </location>
</feature>
<feature type="compositionally biased region" description="Acidic residues" evidence="1">
    <location>
        <begin position="232"/>
        <end position="252"/>
    </location>
</feature>
<dbReference type="EMBL" id="LXQA010028135">
    <property type="protein sequence ID" value="MCH94779.1"/>
    <property type="molecule type" value="Genomic_DNA"/>
</dbReference>
<dbReference type="Proteomes" id="UP000265520">
    <property type="component" value="Unassembled WGS sequence"/>
</dbReference>
<feature type="compositionally biased region" description="Low complexity" evidence="1">
    <location>
        <begin position="123"/>
        <end position="136"/>
    </location>
</feature>
<keyword evidence="2" id="KW-0413">Isomerase</keyword>
<protein>
    <submittedName>
        <fullName evidence="2">DNA topoisomerase 2-like</fullName>
    </submittedName>
</protein>
<keyword evidence="3" id="KW-1185">Reference proteome</keyword>
<sequence>AKKPPQPRKNTKKNKDVEPENDNSSMEVENAVEVVKPKGRAGSKNTQKKAGDESDILSLQERLAAYNFESSGEKSGAMENKEPVPAGKKQINKRGGAKKMSSTIVLESDSDNEDDDNFEVQQKAAPAKKGGRKPAAQNAKAPALPKKRNVGTKQTLGKKILTGMLQPTESTATSPEKKARKMGESSIEDLSAGSASNSPISEDEVVEIAPQPARARPQRANRTQKIYVVSESESDNYSDEDAELSDMEEDDD</sequence>
<feature type="non-terminal residue" evidence="2">
    <location>
        <position position="1"/>
    </location>
</feature>